<reference evidence="5" key="1">
    <citation type="journal article" date="2019" name="Int. J. Syst. Evol. Microbiol.">
        <title>The Global Catalogue of Microorganisms (GCM) 10K type strain sequencing project: providing services to taxonomists for standard genome sequencing and annotation.</title>
        <authorList>
            <consortium name="The Broad Institute Genomics Platform"/>
            <consortium name="The Broad Institute Genome Sequencing Center for Infectious Disease"/>
            <person name="Wu L."/>
            <person name="Ma J."/>
        </authorList>
    </citation>
    <scope>NUCLEOTIDE SEQUENCE [LARGE SCALE GENOMIC DNA]</scope>
    <source>
        <strain evidence="5">KCTC 12848</strain>
    </source>
</reference>
<accession>A0ABV9YAF9</accession>
<dbReference type="InterPro" id="IPR025403">
    <property type="entry name" value="TgpA-like_C"/>
</dbReference>
<keyword evidence="5" id="KW-1185">Reference proteome</keyword>
<dbReference type="InterPro" id="IPR038765">
    <property type="entry name" value="Papain-like_cys_pep_sf"/>
</dbReference>
<evidence type="ECO:0000256" key="1">
    <source>
        <dbReference type="SAM" id="MobiDB-lite"/>
    </source>
</evidence>
<gene>
    <name evidence="4" type="ORF">ACFPFM_33110</name>
</gene>
<keyword evidence="2" id="KW-1133">Transmembrane helix</keyword>
<dbReference type="InterPro" id="IPR052901">
    <property type="entry name" value="Bact_TGase-like"/>
</dbReference>
<feature type="transmembrane region" description="Helical" evidence="2">
    <location>
        <begin position="524"/>
        <end position="544"/>
    </location>
</feature>
<feature type="region of interest" description="Disordered" evidence="1">
    <location>
        <begin position="271"/>
        <end position="293"/>
    </location>
</feature>
<evidence type="ECO:0000259" key="3">
    <source>
        <dbReference type="SMART" id="SM00460"/>
    </source>
</evidence>
<protein>
    <submittedName>
        <fullName evidence="4">Transglutaminase domain-containing protein</fullName>
    </submittedName>
</protein>
<evidence type="ECO:0000313" key="4">
    <source>
        <dbReference type="EMBL" id="MFC5058578.1"/>
    </source>
</evidence>
<keyword evidence="2" id="KW-0472">Membrane</keyword>
<dbReference type="InterPro" id="IPR002931">
    <property type="entry name" value="Transglutaminase-like"/>
</dbReference>
<dbReference type="SMART" id="SM00460">
    <property type="entry name" value="TGc"/>
    <property type="match status" value="1"/>
</dbReference>
<dbReference type="SUPFAM" id="SSF54001">
    <property type="entry name" value="Cysteine proteinases"/>
    <property type="match status" value="1"/>
</dbReference>
<comment type="caution">
    <text evidence="4">The sequence shown here is derived from an EMBL/GenBank/DDBJ whole genome shotgun (WGS) entry which is preliminary data.</text>
</comment>
<sequence length="649" mass="66613">MIHRLLAVCAAAVLAGSLFAPVFGLGALLPVIAAAALPAAAVLCRLRGLEAWRAVLAVAAGLAGLLAAVRPADPVAALVGGAANGWRLALQSTWPVRPDPEPLVFVPLLVLAAVVFGAELLLRLRAPLVALLPALAVLGLSQAYAAATGATAVLAALAFAACGAVLVARAVPWAAVALGAAGATALGAVSTGAPASLRDGQFAPPPATRVANPLGDLAARLADPDLPVFEYTSDEPVDRWSIAVLDDFDGVNWTPGGELRRLGVGLPPGAAAPARRRSATVRPHGLTGPWLPSQARPAEVTGVDPLVYPARGTLLAERRPAEYELAWWEPETDAAALAGAAIDPAAEGGFGGVGEVPAEVVALANDAVRGMRSSFQTALALERHLREEYRLVVDGTPPVGHGWPQLTRFLVHDKRGTSEQFAAAYVALARVLGIPARLVVGFAAPGSGSVVRNGDALAWPEVAVAGVGWVALDPTGRTRGTAATSLSQATEEARGQLPPGRAPEPVLPPGTGDGEHREPFPWTVAPWAVAALAAGWLLAVPALVTARSWRRRRAGTVAAAWVEVRDRLRAHGVPVTPAMTVRDLASAAAPVAGGATADAVRGLADAVDAALWSGAPVDARQRAWAAVGAVRSALARRPFRDRLRAVYRG</sequence>
<dbReference type="RefSeq" id="WP_344038891.1">
    <property type="nucleotide sequence ID" value="NZ_BAAAKE010000013.1"/>
</dbReference>
<dbReference type="PANTHER" id="PTHR42736">
    <property type="entry name" value="PROTEIN-GLUTAMINE GAMMA-GLUTAMYLTRANSFERASE"/>
    <property type="match status" value="1"/>
</dbReference>
<feature type="transmembrane region" description="Helical" evidence="2">
    <location>
        <begin position="51"/>
        <end position="69"/>
    </location>
</feature>
<dbReference type="Pfam" id="PF01841">
    <property type="entry name" value="Transglut_core"/>
    <property type="match status" value="1"/>
</dbReference>
<dbReference type="Pfam" id="PF11992">
    <property type="entry name" value="TgpA_N"/>
    <property type="match status" value="1"/>
</dbReference>
<feature type="compositionally biased region" description="Polar residues" evidence="1">
    <location>
        <begin position="481"/>
        <end position="490"/>
    </location>
</feature>
<keyword evidence="2" id="KW-0812">Transmembrane</keyword>
<dbReference type="EMBL" id="JBHSJB010000033">
    <property type="protein sequence ID" value="MFC5058578.1"/>
    <property type="molecule type" value="Genomic_DNA"/>
</dbReference>
<feature type="transmembrane region" description="Helical" evidence="2">
    <location>
        <begin position="103"/>
        <end position="122"/>
    </location>
</feature>
<name>A0ABV9YAF9_9PSEU</name>
<feature type="domain" description="Transglutaminase-like" evidence="3">
    <location>
        <begin position="410"/>
        <end position="476"/>
    </location>
</feature>
<feature type="transmembrane region" description="Helical" evidence="2">
    <location>
        <begin position="143"/>
        <end position="167"/>
    </location>
</feature>
<dbReference type="Proteomes" id="UP001595833">
    <property type="component" value="Unassembled WGS sequence"/>
</dbReference>
<feature type="region of interest" description="Disordered" evidence="1">
    <location>
        <begin position="479"/>
        <end position="514"/>
    </location>
</feature>
<evidence type="ECO:0000256" key="2">
    <source>
        <dbReference type="SAM" id="Phobius"/>
    </source>
</evidence>
<evidence type="ECO:0000313" key="5">
    <source>
        <dbReference type="Proteomes" id="UP001595833"/>
    </source>
</evidence>
<dbReference type="Gene3D" id="3.10.620.30">
    <property type="match status" value="1"/>
</dbReference>
<dbReference type="InterPro" id="IPR021878">
    <property type="entry name" value="TgpA_N"/>
</dbReference>
<feature type="transmembrane region" description="Helical" evidence="2">
    <location>
        <begin position="173"/>
        <end position="193"/>
    </location>
</feature>
<dbReference type="PANTHER" id="PTHR42736:SF1">
    <property type="entry name" value="PROTEIN-GLUTAMINE GAMMA-GLUTAMYLTRANSFERASE"/>
    <property type="match status" value="1"/>
</dbReference>
<organism evidence="4 5">
    <name type="scientific">Saccharothrix xinjiangensis</name>
    <dbReference type="NCBI Taxonomy" id="204798"/>
    <lineage>
        <taxon>Bacteria</taxon>
        <taxon>Bacillati</taxon>
        <taxon>Actinomycetota</taxon>
        <taxon>Actinomycetes</taxon>
        <taxon>Pseudonocardiales</taxon>
        <taxon>Pseudonocardiaceae</taxon>
        <taxon>Saccharothrix</taxon>
    </lineage>
</organism>
<proteinExistence type="predicted"/>
<dbReference type="Pfam" id="PF13559">
    <property type="entry name" value="DUF4129"/>
    <property type="match status" value="1"/>
</dbReference>